<reference evidence="2" key="1">
    <citation type="journal article" date="2016" name="Nat. Commun.">
        <title>The channel catfish genome sequence provides insights into the evolution of scale formation in teleosts.</title>
        <authorList>
            <person name="Liu Z."/>
            <person name="Liu S."/>
            <person name="Yao J."/>
            <person name="Bao L."/>
            <person name="Zhang J."/>
            <person name="Li Y."/>
            <person name="Jiang C."/>
            <person name="Sun L."/>
            <person name="Wang R."/>
            <person name="Zhang Y."/>
            <person name="Zhou T."/>
            <person name="Zeng Q."/>
            <person name="Fu Q."/>
            <person name="Gao S."/>
            <person name="Li N."/>
            <person name="Koren S."/>
            <person name="Jiang Y."/>
            <person name="Zimin A."/>
            <person name="Xu P."/>
            <person name="Phillippy A.M."/>
            <person name="Geng X."/>
            <person name="Song L."/>
            <person name="Sun F."/>
            <person name="Li C."/>
            <person name="Wang X."/>
            <person name="Chen A."/>
            <person name="Jin Y."/>
            <person name="Yuan Z."/>
            <person name="Yang Y."/>
            <person name="Tan S."/>
            <person name="Peatman E."/>
            <person name="Lu J."/>
            <person name="Qin Z."/>
            <person name="Dunham R."/>
            <person name="Li Z."/>
            <person name="Sonstegard T."/>
            <person name="Feng J."/>
            <person name="Danzmann R.G."/>
            <person name="Schroeder S."/>
            <person name="Scheffler B."/>
            <person name="Duke M.V."/>
            <person name="Ballard L."/>
            <person name="Kucuktas H."/>
            <person name="Kaltenboeck L."/>
            <person name="Liu H."/>
            <person name="Armbruster J."/>
            <person name="Xie Y."/>
            <person name="Kirby M.L."/>
            <person name="Tian Y."/>
            <person name="Flanagan M.E."/>
            <person name="Mu W."/>
            <person name="Waldbieser G.C."/>
        </authorList>
    </citation>
    <scope>NUCLEOTIDE SEQUENCE [LARGE SCALE GENOMIC DNA]</scope>
    <source>
        <strain evidence="2">SDA103</strain>
    </source>
</reference>
<keyword evidence="2" id="KW-1185">Reference proteome</keyword>
<evidence type="ECO:0000313" key="4">
    <source>
        <dbReference type="RefSeq" id="XP_053532083.1"/>
    </source>
</evidence>
<feature type="region of interest" description="Disordered" evidence="1">
    <location>
        <begin position="1"/>
        <end position="175"/>
    </location>
</feature>
<evidence type="ECO:0000256" key="1">
    <source>
        <dbReference type="SAM" id="MobiDB-lite"/>
    </source>
</evidence>
<feature type="compositionally biased region" description="Polar residues" evidence="1">
    <location>
        <begin position="109"/>
        <end position="122"/>
    </location>
</feature>
<dbReference type="RefSeq" id="XP_053532082.1">
    <property type="nucleotide sequence ID" value="XM_053676107.1"/>
</dbReference>
<feature type="compositionally biased region" description="Pro residues" evidence="1">
    <location>
        <begin position="64"/>
        <end position="74"/>
    </location>
</feature>
<protein>
    <submittedName>
        <fullName evidence="3 4">RAD23 homolog A, nucleotide excision repair protein a isoform X1</fullName>
    </submittedName>
</protein>
<dbReference type="CTD" id="445284"/>
<name>A0A9F7TG86_ICTPU</name>
<dbReference type="KEGG" id="ipu:108258880"/>
<proteinExistence type="predicted"/>
<dbReference type="AlphaFoldDB" id="A0A9F7TG86"/>
<gene>
    <name evidence="3 4" type="primary">rad23aa</name>
</gene>
<feature type="compositionally biased region" description="Basic and acidic residues" evidence="1">
    <location>
        <begin position="1"/>
        <end position="10"/>
    </location>
</feature>
<feature type="compositionally biased region" description="Basic and acidic residues" evidence="1">
    <location>
        <begin position="126"/>
        <end position="156"/>
    </location>
</feature>
<evidence type="ECO:0000313" key="2">
    <source>
        <dbReference type="Proteomes" id="UP000221080"/>
    </source>
</evidence>
<dbReference type="RefSeq" id="XP_053532083.1">
    <property type="nucleotide sequence ID" value="XM_053676108.1"/>
</dbReference>
<reference evidence="3 4" key="2">
    <citation type="submission" date="2025-04" db="UniProtKB">
        <authorList>
            <consortium name="RefSeq"/>
        </authorList>
    </citation>
    <scope>IDENTIFICATION</scope>
    <source>
        <tissue evidence="3 4">Blood</tissue>
    </source>
</reference>
<sequence length="175" mass="18631">MSSRDREGQTHQHHHHHHHHQEEQQQIYGCTRTTHADEKFVDVMGSMVESPPSLPPSSSSSDYCPPPPPRPAPAAMPFTPGNCSEDPPASQQQPDNTAGAPSDGAIENTPIQEVSGAPTQETCTDEAEKVILENADKLNEPVQESRDGEGAGHEEAEQGDAACAGGKGEPDVTAQ</sequence>
<dbReference type="Proteomes" id="UP000221080">
    <property type="component" value="Chromosome 26"/>
</dbReference>
<dbReference type="GeneID" id="108258880"/>
<accession>A0A9F7TG86</accession>
<organism evidence="2 3">
    <name type="scientific">Ictalurus punctatus</name>
    <name type="common">Channel catfish</name>
    <name type="synonym">Silurus punctatus</name>
    <dbReference type="NCBI Taxonomy" id="7998"/>
    <lineage>
        <taxon>Eukaryota</taxon>
        <taxon>Metazoa</taxon>
        <taxon>Chordata</taxon>
        <taxon>Craniata</taxon>
        <taxon>Vertebrata</taxon>
        <taxon>Euteleostomi</taxon>
        <taxon>Actinopterygii</taxon>
        <taxon>Neopterygii</taxon>
        <taxon>Teleostei</taxon>
        <taxon>Ostariophysi</taxon>
        <taxon>Siluriformes</taxon>
        <taxon>Ictaluridae</taxon>
        <taxon>Ictalurus</taxon>
    </lineage>
</organism>
<evidence type="ECO:0000313" key="3">
    <source>
        <dbReference type="RefSeq" id="XP_053532082.1"/>
    </source>
</evidence>